<dbReference type="AlphaFoldDB" id="A0AAN9VMS7"/>
<reference evidence="1 2" key="1">
    <citation type="submission" date="2024-03" db="EMBL/GenBank/DDBJ databases">
        <title>The genome assembly and annotation of the cricket Gryllus longicercus Weissman &amp; Gray.</title>
        <authorList>
            <person name="Szrajer S."/>
            <person name="Gray D."/>
            <person name="Ylla G."/>
        </authorList>
    </citation>
    <scope>NUCLEOTIDE SEQUENCE [LARGE SCALE GENOMIC DNA]</scope>
    <source>
        <strain evidence="1">DAG 2021-001</strain>
        <tissue evidence="1">Whole body minus gut</tissue>
    </source>
</reference>
<organism evidence="1 2">
    <name type="scientific">Gryllus longicercus</name>
    <dbReference type="NCBI Taxonomy" id="2509291"/>
    <lineage>
        <taxon>Eukaryota</taxon>
        <taxon>Metazoa</taxon>
        <taxon>Ecdysozoa</taxon>
        <taxon>Arthropoda</taxon>
        <taxon>Hexapoda</taxon>
        <taxon>Insecta</taxon>
        <taxon>Pterygota</taxon>
        <taxon>Neoptera</taxon>
        <taxon>Polyneoptera</taxon>
        <taxon>Orthoptera</taxon>
        <taxon>Ensifera</taxon>
        <taxon>Gryllidea</taxon>
        <taxon>Grylloidea</taxon>
        <taxon>Gryllidae</taxon>
        <taxon>Gryllinae</taxon>
        <taxon>Gryllus</taxon>
    </lineage>
</organism>
<sequence>MRLVVLGRIVFFILHVEKQGRNFAMLSRWPFVLSIVALACLWPPWECRAWRGKTNTGATSSRAQRPPPSAAAAAVGVRGYRRFHANDSLVGRAVPCSRDEKLCLRRNLLFHPPSGKCLGLVGPASAPCDVAVDGAQLESGSGHVVGTCLPSRRGDCVGFRMAFDGKCYREELVRDVICGCQDPPVPHPLAGFECRCAPHRPAPRVVQPQQDGRCLFPDLHAPYAHDHALTAVYPVAGAYPLRCSNSHCYVAPDRPRAECSGAQRRCFEKGMVWVAARNRCFRLLEPGPCERNYILVLSKNETLGNIAFCRHIRGDCPPGKIHMAFDQRCHDEREMKMIAPSDLQRNVFGDYMLPMLLEVMYAPVVYRNHCAIRIETNPIIMGRTSGLPKPPCGHNNIGDCVVEVYAEPPLPLDDL</sequence>
<dbReference type="Proteomes" id="UP001378592">
    <property type="component" value="Unassembled WGS sequence"/>
</dbReference>
<dbReference type="EMBL" id="JAZDUA010000169">
    <property type="protein sequence ID" value="KAK7865646.1"/>
    <property type="molecule type" value="Genomic_DNA"/>
</dbReference>
<gene>
    <name evidence="1" type="ORF">R5R35_006902</name>
</gene>
<protein>
    <submittedName>
        <fullName evidence="1">Uncharacterized protein</fullName>
    </submittedName>
</protein>
<keyword evidence="2" id="KW-1185">Reference proteome</keyword>
<evidence type="ECO:0000313" key="1">
    <source>
        <dbReference type="EMBL" id="KAK7865646.1"/>
    </source>
</evidence>
<proteinExistence type="predicted"/>
<name>A0AAN9VMS7_9ORTH</name>
<accession>A0AAN9VMS7</accession>
<comment type="caution">
    <text evidence="1">The sequence shown here is derived from an EMBL/GenBank/DDBJ whole genome shotgun (WGS) entry which is preliminary data.</text>
</comment>
<evidence type="ECO:0000313" key="2">
    <source>
        <dbReference type="Proteomes" id="UP001378592"/>
    </source>
</evidence>